<dbReference type="Proteomes" id="UP000240987">
    <property type="component" value="Unassembled WGS sequence"/>
</dbReference>
<proteinExistence type="inferred from homology"/>
<dbReference type="SUPFAM" id="SSF51735">
    <property type="entry name" value="NAD(P)-binding Rossmann-fold domains"/>
    <property type="match status" value="1"/>
</dbReference>
<dbReference type="Pfam" id="PF00106">
    <property type="entry name" value="adh_short"/>
    <property type="match status" value="1"/>
</dbReference>
<evidence type="ECO:0000313" key="3">
    <source>
        <dbReference type="EMBL" id="PSU50295.1"/>
    </source>
</evidence>
<dbReference type="InterPro" id="IPR002347">
    <property type="entry name" value="SDR_fam"/>
</dbReference>
<evidence type="ECO:0000256" key="1">
    <source>
        <dbReference type="ARBA" id="ARBA00006484"/>
    </source>
</evidence>
<dbReference type="OrthoDB" id="118015at2"/>
<dbReference type="InterPro" id="IPR051122">
    <property type="entry name" value="SDR_DHRS6-like"/>
</dbReference>
<dbReference type="GO" id="GO:0016491">
    <property type="term" value="F:oxidoreductase activity"/>
    <property type="evidence" value="ECO:0007669"/>
    <property type="project" value="UniProtKB-KW"/>
</dbReference>
<dbReference type="CDD" id="cd05233">
    <property type="entry name" value="SDR_c"/>
    <property type="match status" value="1"/>
</dbReference>
<organism evidence="3 4">
    <name type="scientific">Photobacterium frigidiphilum</name>
    <dbReference type="NCBI Taxonomy" id="264736"/>
    <lineage>
        <taxon>Bacteria</taxon>
        <taxon>Pseudomonadati</taxon>
        <taxon>Pseudomonadota</taxon>
        <taxon>Gammaproteobacteria</taxon>
        <taxon>Vibrionales</taxon>
        <taxon>Vibrionaceae</taxon>
        <taxon>Photobacterium</taxon>
    </lineage>
</organism>
<accession>A0A2T3JMP6</accession>
<protein>
    <submittedName>
        <fullName evidence="3">Short-chain dehydrogenase</fullName>
    </submittedName>
</protein>
<dbReference type="InterPro" id="IPR036291">
    <property type="entry name" value="NAD(P)-bd_dom_sf"/>
</dbReference>
<sequence length="239" mass="26209">MYSSQIKTATVAACFSVTAQEIIAQLIESGAQVVGYGRVGDELRAKDLENKYNGKLTVLLGDLTDEETCRAFVAKSLDILGGSIDAHYHCAGIFLWSTWEDAEPKDIERLFSVNFTTAWMLGREIFSAMKQKEAGSIMYVSARDTIRNVSYGFGPYMASKRALNGLVESQAAEGVQYGIKVNAVLPTIIDTEVNRKGMPDIDHNEWVNPSQFASLMIELTQPAKTNLTGALIPVQGKML</sequence>
<keyword evidence="2" id="KW-0560">Oxidoreductase</keyword>
<evidence type="ECO:0000313" key="4">
    <source>
        <dbReference type="Proteomes" id="UP000240987"/>
    </source>
</evidence>
<dbReference type="PANTHER" id="PTHR43477">
    <property type="entry name" value="DIHYDROANTICAPSIN 7-DEHYDROGENASE"/>
    <property type="match status" value="1"/>
</dbReference>
<dbReference type="PANTHER" id="PTHR43477:SF1">
    <property type="entry name" value="DIHYDROANTICAPSIN 7-DEHYDROGENASE"/>
    <property type="match status" value="1"/>
</dbReference>
<dbReference type="AlphaFoldDB" id="A0A2T3JMP6"/>
<name>A0A2T3JMP6_9GAMM</name>
<comment type="similarity">
    <text evidence="1">Belongs to the short-chain dehydrogenases/reductases (SDR) family.</text>
</comment>
<comment type="caution">
    <text evidence="3">The sequence shown here is derived from an EMBL/GenBank/DDBJ whole genome shotgun (WGS) entry which is preliminary data.</text>
</comment>
<dbReference type="Gene3D" id="3.40.50.720">
    <property type="entry name" value="NAD(P)-binding Rossmann-like Domain"/>
    <property type="match status" value="1"/>
</dbReference>
<evidence type="ECO:0000256" key="2">
    <source>
        <dbReference type="ARBA" id="ARBA00023002"/>
    </source>
</evidence>
<dbReference type="PRINTS" id="PR00081">
    <property type="entry name" value="GDHRDH"/>
</dbReference>
<reference evidence="3 4" key="1">
    <citation type="submission" date="2018-01" db="EMBL/GenBank/DDBJ databases">
        <title>Whole genome sequencing of Histamine producing bacteria.</title>
        <authorList>
            <person name="Butler K."/>
        </authorList>
    </citation>
    <scope>NUCLEOTIDE SEQUENCE [LARGE SCALE GENOMIC DNA]</scope>
    <source>
        <strain evidence="3 4">JCM 12947</strain>
    </source>
</reference>
<gene>
    <name evidence="3" type="ORF">C9J12_06070</name>
</gene>
<dbReference type="EMBL" id="PYMJ01000004">
    <property type="protein sequence ID" value="PSU50295.1"/>
    <property type="molecule type" value="Genomic_DNA"/>
</dbReference>
<keyword evidence="4" id="KW-1185">Reference proteome</keyword>